<feature type="transmembrane region" description="Helical" evidence="3">
    <location>
        <begin position="364"/>
        <end position="381"/>
    </location>
</feature>
<dbReference type="EMBL" id="CAXDID020000656">
    <property type="protein sequence ID" value="CAL6108723.1"/>
    <property type="molecule type" value="Genomic_DNA"/>
</dbReference>
<feature type="transmembrane region" description="Helical" evidence="3">
    <location>
        <begin position="679"/>
        <end position="696"/>
    </location>
</feature>
<keyword evidence="3" id="KW-1133">Transmembrane helix</keyword>
<feature type="transmembrane region" description="Helical" evidence="3">
    <location>
        <begin position="536"/>
        <end position="555"/>
    </location>
</feature>
<reference evidence="5 6" key="2">
    <citation type="submission" date="2024-07" db="EMBL/GenBank/DDBJ databases">
        <authorList>
            <person name="Akdeniz Z."/>
        </authorList>
    </citation>
    <scope>NUCLEOTIDE SEQUENCE [LARGE SCALE GENOMIC DNA]</scope>
</reference>
<gene>
    <name evidence="4" type="ORF">HINF_LOCUS34558</name>
    <name evidence="5" type="ORF">HINF_LOCUS75103</name>
</gene>
<proteinExistence type="predicted"/>
<feature type="transmembrane region" description="Helical" evidence="3">
    <location>
        <begin position="640"/>
        <end position="659"/>
    </location>
</feature>
<organism evidence="4">
    <name type="scientific">Hexamita inflata</name>
    <dbReference type="NCBI Taxonomy" id="28002"/>
    <lineage>
        <taxon>Eukaryota</taxon>
        <taxon>Metamonada</taxon>
        <taxon>Diplomonadida</taxon>
        <taxon>Hexamitidae</taxon>
        <taxon>Hexamitinae</taxon>
        <taxon>Hexamita</taxon>
    </lineage>
</organism>
<dbReference type="Proteomes" id="UP001642409">
    <property type="component" value="Unassembled WGS sequence"/>
</dbReference>
<dbReference type="AlphaFoldDB" id="A0AA86PXG9"/>
<accession>A0AA86PXG9</accession>
<evidence type="ECO:0000256" key="1">
    <source>
        <dbReference type="SAM" id="Coils"/>
    </source>
</evidence>
<keyword evidence="3" id="KW-0472">Membrane</keyword>
<keyword evidence="6" id="KW-1185">Reference proteome</keyword>
<dbReference type="EMBL" id="CATOUU010000768">
    <property type="protein sequence ID" value="CAI9946913.1"/>
    <property type="molecule type" value="Genomic_DNA"/>
</dbReference>
<evidence type="ECO:0000313" key="6">
    <source>
        <dbReference type="Proteomes" id="UP001642409"/>
    </source>
</evidence>
<protein>
    <submittedName>
        <fullName evidence="5">Hypothetical_protein</fullName>
    </submittedName>
</protein>
<feature type="transmembrane region" description="Helical" evidence="3">
    <location>
        <begin position="324"/>
        <end position="343"/>
    </location>
</feature>
<evidence type="ECO:0000256" key="2">
    <source>
        <dbReference type="SAM" id="MobiDB-lite"/>
    </source>
</evidence>
<feature type="transmembrane region" description="Helical" evidence="3">
    <location>
        <begin position="576"/>
        <end position="594"/>
    </location>
</feature>
<evidence type="ECO:0000313" key="5">
    <source>
        <dbReference type="EMBL" id="CAL6108723.1"/>
    </source>
</evidence>
<feature type="coiled-coil region" evidence="1">
    <location>
        <begin position="227"/>
        <end position="254"/>
    </location>
</feature>
<keyword evidence="3" id="KW-0812">Transmembrane</keyword>
<feature type="transmembrane region" description="Helical" evidence="3">
    <location>
        <begin position="506"/>
        <end position="524"/>
    </location>
</feature>
<keyword evidence="1" id="KW-0175">Coiled coil</keyword>
<feature type="region of interest" description="Disordered" evidence="2">
    <location>
        <begin position="144"/>
        <end position="170"/>
    </location>
</feature>
<feature type="region of interest" description="Disordered" evidence="2">
    <location>
        <begin position="1"/>
        <end position="23"/>
    </location>
</feature>
<reference evidence="4" key="1">
    <citation type="submission" date="2023-06" db="EMBL/GenBank/DDBJ databases">
        <authorList>
            <person name="Kurt Z."/>
        </authorList>
    </citation>
    <scope>NUCLEOTIDE SEQUENCE</scope>
</reference>
<sequence length="722" mass="83829">MDDTSKNRTSHSRIKMFEDSDEKNIVNQMMDQLDNSSVEIPLIKAINFESENPEHQITLQIEEQNEVEQAKESQEKASSRIESSYVLESQSEQIQNNLIQKQEDCVEEIQENKITEQKALIIESSEQISLQPVKEDIIASSNPISNKQSEISPSDQNTQAEQNKSQKNTSKKLQLNLTNMLNMDFGAYQSKFEQAQKSKVAAPFKITPLIGMGFQPALQKSESMSSIRPYIQQLKETEEELKNQMNERDHDFDDLMHDTPAKLQPQKPKQVPTTYNATKSKLSVQNIFITYLQTGIFHCFAHLICEISRLATSYFQLKHFGTNYYKQFVIYDTFLNTFIWFTLVQGQRISSEQTLNKPRIIEQIFNGLLCSIVMLCFLPLLPRIKEFYPQLIVQILIYPTKKSVQEEIVLCANKQHLLHFSSIILPQLLRFTIEVNNYYRHENKNMIINTPTLIAQTIADIVTILWFIYLHTGRHFLSFVNKTLTFDFKQTCAEFKLSFKKSIKDFQTMIHTIILGFPFFHLFINARDTNEDFPRLYLFYSSVSISYKTLAPLIYSHNLVIKDNQSDRMKSIQVSIFIRVVLVGSMLLTFRNIQSNNVFLPENMKFDQSIQINAVYGIMCGLLISASQLMYLKIMWNSEIVLQLLYICNQIISIVIGRIKQKTIQDSKIWIANAMSNQIQYTLLMFSVFAIQQVIAKRNKKKVKFNGRQFQGLMEDLAILDR</sequence>
<feature type="transmembrane region" description="Helical" evidence="3">
    <location>
        <begin position="453"/>
        <end position="472"/>
    </location>
</feature>
<feature type="transmembrane region" description="Helical" evidence="3">
    <location>
        <begin position="614"/>
        <end position="633"/>
    </location>
</feature>
<name>A0AA86PXG9_9EUKA</name>
<evidence type="ECO:0000256" key="3">
    <source>
        <dbReference type="SAM" id="Phobius"/>
    </source>
</evidence>
<comment type="caution">
    <text evidence="4">The sequence shown here is derived from an EMBL/GenBank/DDBJ whole genome shotgun (WGS) entry which is preliminary data.</text>
</comment>
<evidence type="ECO:0000313" key="4">
    <source>
        <dbReference type="EMBL" id="CAI9946913.1"/>
    </source>
</evidence>